<proteinExistence type="predicted"/>
<dbReference type="AlphaFoldDB" id="A0A3D9D9I9"/>
<name>A0A3D9D9I9_9FLAO</name>
<evidence type="ECO:0008006" key="3">
    <source>
        <dbReference type="Google" id="ProtNLM"/>
    </source>
</evidence>
<dbReference type="OrthoDB" id="651780at2"/>
<dbReference type="SUPFAM" id="SSF53474">
    <property type="entry name" value="alpha/beta-Hydrolases"/>
    <property type="match status" value="1"/>
</dbReference>
<dbReference type="InterPro" id="IPR058180">
    <property type="entry name" value="BPSS1187-like"/>
</dbReference>
<sequence length="314" mass="35172">MRKDISRNILVIIIALMYAPVMVSAQENIDSAVYKIVKVKPSKLDQSIRMADDPHIVFYDPKVKNNKILLWLTGTGGTTKHVPESFINTVLESGYRVIALSFISEPGISQVCIGDTLNSNTDCAAEFRRMRIYGTPAFSLIPDKPQDAIVSRLIKLLQDLSKSDFQGGWSAYLKNDNPDWSKIAIAGQSQGGGMAEFIAQNNSVDRVISFSGGWDYSNSKKKKIAGWYFNKSNTPVEKWYATYHIDEVAAKSLREICTALKIPKDHIFALDKKIDFSSENPNKGNKRNPYHTQGIKNKVYKPVWQTMLGSGKIN</sequence>
<accession>A0A3D9D9I9</accession>
<evidence type="ECO:0000313" key="2">
    <source>
        <dbReference type="Proteomes" id="UP000257030"/>
    </source>
</evidence>
<dbReference type="EMBL" id="QNUH01000019">
    <property type="protein sequence ID" value="REC74654.1"/>
    <property type="molecule type" value="Genomic_DNA"/>
</dbReference>
<dbReference type="NCBIfam" id="NF047580">
    <property type="entry name" value="BPSS1187_fam"/>
    <property type="match status" value="1"/>
</dbReference>
<protein>
    <recommendedName>
        <fullName evidence="3">Alpha/beta hydrolase</fullName>
    </recommendedName>
</protein>
<keyword evidence="2" id="KW-1185">Reference proteome</keyword>
<dbReference type="RefSeq" id="WP_116013662.1">
    <property type="nucleotide sequence ID" value="NZ_QNUH01000019.1"/>
</dbReference>
<evidence type="ECO:0000313" key="1">
    <source>
        <dbReference type="EMBL" id="REC74654.1"/>
    </source>
</evidence>
<reference evidence="1 2" key="1">
    <citation type="journal article" date="2010" name="Syst. Appl. Microbiol.">
        <title>Four new species of Chryseobacterium from the rhizosphere of coastal sand dune plants, Chryseobacterium elymi sp. nov., Chryseobacterium hagamense sp. nov., Chryseobacterium lathyri sp. nov. and Chryseobacterium rhizosphaerae sp. nov.</title>
        <authorList>
            <person name="Cho S.H."/>
            <person name="Lee K.S."/>
            <person name="Shin D.S."/>
            <person name="Han J.H."/>
            <person name="Park K.S."/>
            <person name="Lee C.H."/>
            <person name="Park K.H."/>
            <person name="Kim S.B."/>
        </authorList>
    </citation>
    <scope>NUCLEOTIDE SEQUENCE [LARGE SCALE GENOMIC DNA]</scope>
    <source>
        <strain evidence="1 2">KCTC 22547</strain>
    </source>
</reference>
<organism evidence="1 2">
    <name type="scientific">Chryseobacterium elymi</name>
    <dbReference type="NCBI Taxonomy" id="395936"/>
    <lineage>
        <taxon>Bacteria</taxon>
        <taxon>Pseudomonadati</taxon>
        <taxon>Bacteroidota</taxon>
        <taxon>Flavobacteriia</taxon>
        <taxon>Flavobacteriales</taxon>
        <taxon>Weeksellaceae</taxon>
        <taxon>Chryseobacterium group</taxon>
        <taxon>Chryseobacterium</taxon>
    </lineage>
</organism>
<dbReference type="Gene3D" id="3.40.50.1820">
    <property type="entry name" value="alpha/beta hydrolase"/>
    <property type="match status" value="1"/>
</dbReference>
<dbReference type="InterPro" id="IPR029058">
    <property type="entry name" value="AB_hydrolase_fold"/>
</dbReference>
<comment type="caution">
    <text evidence="1">The sequence shown here is derived from an EMBL/GenBank/DDBJ whole genome shotgun (WGS) entry which is preliminary data.</text>
</comment>
<dbReference type="Proteomes" id="UP000257030">
    <property type="component" value="Unassembled WGS sequence"/>
</dbReference>
<gene>
    <name evidence="1" type="ORF">DRF60_17380</name>
</gene>